<dbReference type="InterPro" id="IPR000515">
    <property type="entry name" value="MetI-like"/>
</dbReference>
<proteinExistence type="inferred from homology"/>
<organism evidence="9 10">
    <name type="scientific">Enterocloster alcoholdehydrogenati</name>
    <dbReference type="NCBI Taxonomy" id="2547410"/>
    <lineage>
        <taxon>Bacteria</taxon>
        <taxon>Bacillati</taxon>
        <taxon>Bacillota</taxon>
        <taxon>Clostridia</taxon>
        <taxon>Lachnospirales</taxon>
        <taxon>Lachnospiraceae</taxon>
        <taxon>Enterocloster</taxon>
    </lineage>
</organism>
<dbReference type="EMBL" id="BAABXL010000001">
    <property type="protein sequence ID" value="GAA6267550.1"/>
    <property type="molecule type" value="Genomic_DNA"/>
</dbReference>
<evidence type="ECO:0000313" key="9">
    <source>
        <dbReference type="EMBL" id="GAA6267550.1"/>
    </source>
</evidence>
<evidence type="ECO:0000256" key="4">
    <source>
        <dbReference type="ARBA" id="ARBA00022692"/>
    </source>
</evidence>
<dbReference type="Gene3D" id="1.10.3720.10">
    <property type="entry name" value="MetI-like"/>
    <property type="match status" value="1"/>
</dbReference>
<reference evidence="9 10" key="1">
    <citation type="submission" date="2024-04" db="EMBL/GenBank/DDBJ databases">
        <title>Defined microbial consortia suppress multidrug-resistant proinflammatory Enterobacteriaceae via ecological control.</title>
        <authorList>
            <person name="Furuichi M."/>
            <person name="Kawaguchi T."/>
            <person name="Pust M."/>
            <person name="Yasuma K."/>
            <person name="Plichta D."/>
            <person name="Hasegawa N."/>
            <person name="Ohya T."/>
            <person name="Bhattarai S."/>
            <person name="Sasajima S."/>
            <person name="Aoto Y."/>
            <person name="Tuganbaev T."/>
            <person name="Yaginuma M."/>
            <person name="Ueda M."/>
            <person name="Okahashi N."/>
            <person name="Amafuji K."/>
            <person name="Kiridooshi Y."/>
            <person name="Sugita K."/>
            <person name="Strazar M."/>
            <person name="Skelly A."/>
            <person name="Suda W."/>
            <person name="Hattori M."/>
            <person name="Nakamoto N."/>
            <person name="Caballero S."/>
            <person name="Norman J."/>
            <person name="Olle B."/>
            <person name="Tanoue T."/>
            <person name="Arita M."/>
            <person name="Bucci V."/>
            <person name="Atarashi K."/>
            <person name="Xavier R."/>
            <person name="Honda K."/>
        </authorList>
    </citation>
    <scope>NUCLEOTIDE SEQUENCE [LARGE SCALE GENOMIC DNA]</scope>
    <source>
        <strain evidence="10">f13</strain>
    </source>
</reference>
<gene>
    <name evidence="9" type="ORF">F130042H8_06100</name>
</gene>
<dbReference type="InterPro" id="IPR051393">
    <property type="entry name" value="ABC_transporter_permease"/>
</dbReference>
<keyword evidence="4 7" id="KW-0812">Transmembrane</keyword>
<evidence type="ECO:0000256" key="1">
    <source>
        <dbReference type="ARBA" id="ARBA00004651"/>
    </source>
</evidence>
<evidence type="ECO:0000313" key="10">
    <source>
        <dbReference type="Proteomes" id="UP001600894"/>
    </source>
</evidence>
<name>A0ABQ0AU40_9FIRM</name>
<feature type="transmembrane region" description="Helical" evidence="7">
    <location>
        <begin position="110"/>
        <end position="134"/>
    </location>
</feature>
<accession>A0ABQ0AU40</accession>
<dbReference type="PANTHER" id="PTHR30193:SF37">
    <property type="entry name" value="INNER MEMBRANE ABC TRANSPORTER PERMEASE PROTEIN YCJO"/>
    <property type="match status" value="1"/>
</dbReference>
<keyword evidence="5 7" id="KW-1133">Transmembrane helix</keyword>
<feature type="transmembrane region" description="Helical" evidence="7">
    <location>
        <begin position="266"/>
        <end position="284"/>
    </location>
</feature>
<dbReference type="RefSeq" id="WP_243176200.1">
    <property type="nucleotide sequence ID" value="NZ_BAABXL010000001.1"/>
</dbReference>
<dbReference type="PANTHER" id="PTHR30193">
    <property type="entry name" value="ABC TRANSPORTER PERMEASE PROTEIN"/>
    <property type="match status" value="1"/>
</dbReference>
<feature type="transmembrane region" description="Helical" evidence="7">
    <location>
        <begin position="16"/>
        <end position="39"/>
    </location>
</feature>
<keyword evidence="6 7" id="KW-0472">Membrane</keyword>
<dbReference type="SUPFAM" id="SSF161098">
    <property type="entry name" value="MetI-like"/>
    <property type="match status" value="1"/>
</dbReference>
<evidence type="ECO:0000256" key="3">
    <source>
        <dbReference type="ARBA" id="ARBA00022475"/>
    </source>
</evidence>
<evidence type="ECO:0000256" key="7">
    <source>
        <dbReference type="RuleBase" id="RU363032"/>
    </source>
</evidence>
<dbReference type="PROSITE" id="PS50928">
    <property type="entry name" value="ABC_TM1"/>
    <property type="match status" value="1"/>
</dbReference>
<dbReference type="CDD" id="cd06261">
    <property type="entry name" value="TM_PBP2"/>
    <property type="match status" value="1"/>
</dbReference>
<keyword evidence="3" id="KW-1003">Cell membrane</keyword>
<feature type="domain" description="ABC transmembrane type-1" evidence="8">
    <location>
        <begin position="73"/>
        <end position="281"/>
    </location>
</feature>
<dbReference type="Proteomes" id="UP001600894">
    <property type="component" value="Unassembled WGS sequence"/>
</dbReference>
<evidence type="ECO:0000256" key="2">
    <source>
        <dbReference type="ARBA" id="ARBA00022448"/>
    </source>
</evidence>
<keyword evidence="2 7" id="KW-0813">Transport</keyword>
<comment type="caution">
    <text evidence="9">The sequence shown here is derived from an EMBL/GenBank/DDBJ whole genome shotgun (WGS) entry which is preliminary data.</text>
</comment>
<dbReference type="InterPro" id="IPR035906">
    <property type="entry name" value="MetI-like_sf"/>
</dbReference>
<dbReference type="Pfam" id="PF00528">
    <property type="entry name" value="BPD_transp_1"/>
    <property type="match status" value="1"/>
</dbReference>
<evidence type="ECO:0000256" key="5">
    <source>
        <dbReference type="ARBA" id="ARBA00022989"/>
    </source>
</evidence>
<evidence type="ECO:0000259" key="8">
    <source>
        <dbReference type="PROSITE" id="PS50928"/>
    </source>
</evidence>
<feature type="transmembrane region" description="Helical" evidence="7">
    <location>
        <begin position="154"/>
        <end position="179"/>
    </location>
</feature>
<sequence length="292" mass="32917">MMKQKRKSLKKTLEPYCWLLPAFLLFIPFTFMPFLQTIYKSFFIVDSMGTLKRFVGFENYLYILKDETFVKAVVNTLVYVVLTVPVSKILGMLLALLANRRRKTSFIYETSFALPMAMAVSVTAMIFQLLYVPSLGFINGITGLKINWLTDPKYAMIAIAVIQIWLSTGYAFIFMLAAVRSVPRDIIESASIDGAGPVRQLLQIYLPLTTPTMFYLIITDLSYSMMMMSLVSVLTDGGPKNSTITIMYYIFKQIAAAGNYTNANPAAIIAFIMTLTATLLGFLWEKKGVHYS</sequence>
<comment type="similarity">
    <text evidence="7">Belongs to the binding-protein-dependent transport system permease family.</text>
</comment>
<evidence type="ECO:0000256" key="6">
    <source>
        <dbReference type="ARBA" id="ARBA00023136"/>
    </source>
</evidence>
<protein>
    <submittedName>
        <fullName evidence="9">Sugar ABC transporter permease</fullName>
    </submittedName>
</protein>
<comment type="subcellular location">
    <subcellularLocation>
        <location evidence="1 7">Cell membrane</location>
        <topology evidence="1 7">Multi-pass membrane protein</topology>
    </subcellularLocation>
</comment>
<keyword evidence="10" id="KW-1185">Reference proteome</keyword>
<feature type="transmembrane region" description="Helical" evidence="7">
    <location>
        <begin position="77"/>
        <end position="98"/>
    </location>
</feature>